<dbReference type="RefSeq" id="WP_310927431.1">
    <property type="nucleotide sequence ID" value="NZ_JAMQOQ010000001.1"/>
</dbReference>
<evidence type="ECO:0000313" key="4">
    <source>
        <dbReference type="Proteomes" id="UP001254813"/>
    </source>
</evidence>
<feature type="region of interest" description="Disordered" evidence="1">
    <location>
        <begin position="138"/>
        <end position="162"/>
    </location>
</feature>
<keyword evidence="2" id="KW-0472">Membrane</keyword>
<accession>A0ABU2FYM1</accession>
<organism evidence="3 4">
    <name type="scientific">Halogeometricum luteum</name>
    <dbReference type="NCBI Taxonomy" id="2950537"/>
    <lineage>
        <taxon>Archaea</taxon>
        <taxon>Methanobacteriati</taxon>
        <taxon>Methanobacteriota</taxon>
        <taxon>Stenosarchaea group</taxon>
        <taxon>Halobacteria</taxon>
        <taxon>Halobacteriales</taxon>
        <taxon>Haloferacaceae</taxon>
        <taxon>Halogeometricum</taxon>
    </lineage>
</organism>
<dbReference type="EMBL" id="JAMQOQ010000001">
    <property type="protein sequence ID" value="MDS0293624.1"/>
    <property type="molecule type" value="Genomic_DNA"/>
</dbReference>
<dbReference type="Proteomes" id="UP001254813">
    <property type="component" value="Unassembled WGS sequence"/>
</dbReference>
<evidence type="ECO:0000256" key="2">
    <source>
        <dbReference type="SAM" id="Phobius"/>
    </source>
</evidence>
<sequence length="162" mass="17281">MPPRTLLSGTLRRVTVAVSLLTSALFALLAGVLLSVTVGVPVGTGVAAIAATLAFFPILWMHCYLAGYVAYSPTEFGSVRSVETLPAQVTSCTVCGGGDEGGVCRRYGAVRRRGRSADDRRGGRELVLRGLSRRRERRRRVGVGRGGGPRPRTRAELTAGRR</sequence>
<keyword evidence="4" id="KW-1185">Reference proteome</keyword>
<reference evidence="3 4" key="1">
    <citation type="submission" date="2022-06" db="EMBL/GenBank/DDBJ databases">
        <title>Halogeometricum sp. a new haloarchaeum isolate from saline soil.</title>
        <authorList>
            <person name="Strakova D."/>
            <person name="Galisteo C."/>
            <person name="Sanchez-Porro C."/>
            <person name="Ventosa A."/>
        </authorList>
    </citation>
    <scope>NUCLEOTIDE SEQUENCE [LARGE SCALE GENOMIC DNA]</scope>
    <source>
        <strain evidence="4">S3BR25-2</strain>
    </source>
</reference>
<comment type="caution">
    <text evidence="3">The sequence shown here is derived from an EMBL/GenBank/DDBJ whole genome shotgun (WGS) entry which is preliminary data.</text>
</comment>
<evidence type="ECO:0000313" key="3">
    <source>
        <dbReference type="EMBL" id="MDS0293624.1"/>
    </source>
</evidence>
<proteinExistence type="predicted"/>
<evidence type="ECO:0000256" key="1">
    <source>
        <dbReference type="SAM" id="MobiDB-lite"/>
    </source>
</evidence>
<protein>
    <submittedName>
        <fullName evidence="3">Uncharacterized protein</fullName>
    </submittedName>
</protein>
<feature type="transmembrane region" description="Helical" evidence="2">
    <location>
        <begin position="49"/>
        <end position="71"/>
    </location>
</feature>
<gene>
    <name evidence="3" type="ORF">NDI79_05470</name>
</gene>
<name>A0ABU2FYM1_9EURY</name>
<keyword evidence="2" id="KW-1133">Transmembrane helix</keyword>
<keyword evidence="2" id="KW-0812">Transmembrane</keyword>